<evidence type="ECO:0000313" key="5">
    <source>
        <dbReference type="EMBL" id="PIO11281.1"/>
    </source>
</evidence>
<dbReference type="GO" id="GO:0030198">
    <property type="term" value="P:extracellular matrix organization"/>
    <property type="evidence" value="ECO:0007669"/>
    <property type="project" value="TreeGrafter"/>
</dbReference>
<dbReference type="PANTHER" id="PTHR10201">
    <property type="entry name" value="MATRIX METALLOPROTEINASE"/>
    <property type="match status" value="1"/>
</dbReference>
<organism evidence="5 6">
    <name type="scientific">Aquarana catesbeiana</name>
    <name type="common">American bullfrog</name>
    <name type="synonym">Rana catesbeiana</name>
    <dbReference type="NCBI Taxonomy" id="8400"/>
    <lineage>
        <taxon>Eukaryota</taxon>
        <taxon>Metazoa</taxon>
        <taxon>Chordata</taxon>
        <taxon>Craniata</taxon>
        <taxon>Vertebrata</taxon>
        <taxon>Euteleostomi</taxon>
        <taxon>Amphibia</taxon>
        <taxon>Batrachia</taxon>
        <taxon>Anura</taxon>
        <taxon>Neobatrachia</taxon>
        <taxon>Ranoidea</taxon>
        <taxon>Ranidae</taxon>
        <taxon>Aquarana</taxon>
    </lineage>
</organism>
<comment type="similarity">
    <text evidence="2">Belongs to the peptidase M10A family.</text>
</comment>
<proteinExistence type="inferred from homology"/>
<dbReference type="Gene3D" id="3.40.390.10">
    <property type="entry name" value="Collagenase (Catalytic Domain)"/>
    <property type="match status" value="1"/>
</dbReference>
<accession>A0A2G9Q7Y1</accession>
<dbReference type="GO" id="GO:0030574">
    <property type="term" value="P:collagen catabolic process"/>
    <property type="evidence" value="ECO:0007669"/>
    <property type="project" value="TreeGrafter"/>
</dbReference>
<dbReference type="OrthoDB" id="406838at2759"/>
<evidence type="ECO:0000256" key="3">
    <source>
        <dbReference type="ARBA" id="ARBA00022729"/>
    </source>
</evidence>
<evidence type="ECO:0000256" key="4">
    <source>
        <dbReference type="ARBA" id="ARBA00023049"/>
    </source>
</evidence>
<dbReference type="InterPro" id="IPR024079">
    <property type="entry name" value="MetalloPept_cat_dom_sf"/>
</dbReference>
<keyword evidence="4" id="KW-0378">Hydrolase</keyword>
<dbReference type="EMBL" id="KZ061192">
    <property type="protein sequence ID" value="PIO11281.1"/>
    <property type="molecule type" value="Genomic_DNA"/>
</dbReference>
<keyword evidence="4" id="KW-0482">Metalloprotease</keyword>
<dbReference type="AlphaFoldDB" id="A0A2G9Q7Y1"/>
<keyword evidence="4" id="KW-0645">Protease</keyword>
<name>A0A2G9Q7Y1_AQUCT</name>
<dbReference type="SUPFAM" id="SSF47090">
    <property type="entry name" value="PGBD-like"/>
    <property type="match status" value="1"/>
</dbReference>
<evidence type="ECO:0000313" key="6">
    <source>
        <dbReference type="Proteomes" id="UP000228934"/>
    </source>
</evidence>
<gene>
    <name evidence="5" type="ORF">AB205_0190630</name>
</gene>
<evidence type="ECO:0000256" key="1">
    <source>
        <dbReference type="ARBA" id="ARBA00001947"/>
    </source>
</evidence>
<comment type="cofactor">
    <cofactor evidence="1">
        <name>Zn(2+)</name>
        <dbReference type="ChEBI" id="CHEBI:29105"/>
    </cofactor>
</comment>
<keyword evidence="3" id="KW-0732">Signal</keyword>
<dbReference type="InterPro" id="IPR036365">
    <property type="entry name" value="PGBD-like_sf"/>
</dbReference>
<dbReference type="Proteomes" id="UP000228934">
    <property type="component" value="Unassembled WGS sequence"/>
</dbReference>
<keyword evidence="6" id="KW-1185">Reference proteome</keyword>
<protein>
    <submittedName>
        <fullName evidence="5">Uncharacterized protein</fullName>
    </submittedName>
</protein>
<sequence>MQESFGLKVTGTLDLDTMEMMQQPRCGFVDVGEYSVFPGNSGWKTRVLTYSYPESLSGLDKCDPLVTPLTFTRIYNSVADIEISFAAQGMFIRQCHAISD</sequence>
<reference evidence="6" key="1">
    <citation type="journal article" date="2017" name="Nat. Commun.">
        <title>The North American bullfrog draft genome provides insight into hormonal regulation of long noncoding RNA.</title>
        <authorList>
            <person name="Hammond S.A."/>
            <person name="Warren R.L."/>
            <person name="Vandervalk B.P."/>
            <person name="Kucuk E."/>
            <person name="Khan H."/>
            <person name="Gibb E.A."/>
            <person name="Pandoh P."/>
            <person name="Kirk H."/>
            <person name="Zhao Y."/>
            <person name="Jones M."/>
            <person name="Mungall A.J."/>
            <person name="Coope R."/>
            <person name="Pleasance S."/>
            <person name="Moore R.A."/>
            <person name="Holt R.A."/>
            <person name="Round J.M."/>
            <person name="Ohora S."/>
            <person name="Walle B.V."/>
            <person name="Veldhoen N."/>
            <person name="Helbing C.C."/>
            <person name="Birol I."/>
        </authorList>
    </citation>
    <scope>NUCLEOTIDE SEQUENCE [LARGE SCALE GENOMIC DNA]</scope>
</reference>
<dbReference type="GO" id="GO:0004222">
    <property type="term" value="F:metalloendopeptidase activity"/>
    <property type="evidence" value="ECO:0007669"/>
    <property type="project" value="TreeGrafter"/>
</dbReference>
<dbReference type="PANTHER" id="PTHR10201:SF291">
    <property type="entry name" value="MATRIX METALLOPROTEINASE 1, ISOFORM C-RELATED"/>
    <property type="match status" value="1"/>
</dbReference>
<evidence type="ECO:0000256" key="2">
    <source>
        <dbReference type="ARBA" id="ARBA00010370"/>
    </source>
</evidence>